<feature type="transmembrane region" description="Helical" evidence="1">
    <location>
        <begin position="12"/>
        <end position="33"/>
    </location>
</feature>
<accession>A0ABP7BEP3</accession>
<keyword evidence="1" id="KW-0812">Transmembrane</keyword>
<keyword evidence="3" id="KW-1185">Reference proteome</keyword>
<evidence type="ECO:0000313" key="3">
    <source>
        <dbReference type="Proteomes" id="UP001410795"/>
    </source>
</evidence>
<name>A0ABP7BEP3_9MICO</name>
<dbReference type="EMBL" id="BAAAYV010000008">
    <property type="protein sequence ID" value="GAA3658498.1"/>
    <property type="molecule type" value="Genomic_DNA"/>
</dbReference>
<evidence type="ECO:0000313" key="2">
    <source>
        <dbReference type="EMBL" id="GAA3658498.1"/>
    </source>
</evidence>
<feature type="transmembrane region" description="Helical" evidence="1">
    <location>
        <begin position="45"/>
        <end position="66"/>
    </location>
</feature>
<evidence type="ECO:0000256" key="1">
    <source>
        <dbReference type="SAM" id="Phobius"/>
    </source>
</evidence>
<organism evidence="2 3">
    <name type="scientific">Microbacterium marinilacus</name>
    <dbReference type="NCBI Taxonomy" id="415209"/>
    <lineage>
        <taxon>Bacteria</taxon>
        <taxon>Bacillati</taxon>
        <taxon>Actinomycetota</taxon>
        <taxon>Actinomycetes</taxon>
        <taxon>Micrococcales</taxon>
        <taxon>Microbacteriaceae</taxon>
        <taxon>Microbacterium</taxon>
    </lineage>
</organism>
<keyword evidence="1" id="KW-0472">Membrane</keyword>
<dbReference type="Proteomes" id="UP001410795">
    <property type="component" value="Unassembled WGS sequence"/>
</dbReference>
<reference evidence="3" key="1">
    <citation type="journal article" date="2019" name="Int. J. Syst. Evol. Microbiol.">
        <title>The Global Catalogue of Microorganisms (GCM) 10K type strain sequencing project: providing services to taxonomists for standard genome sequencing and annotation.</title>
        <authorList>
            <consortium name="The Broad Institute Genomics Platform"/>
            <consortium name="The Broad Institute Genome Sequencing Center for Infectious Disease"/>
            <person name="Wu L."/>
            <person name="Ma J."/>
        </authorList>
    </citation>
    <scope>NUCLEOTIDE SEQUENCE [LARGE SCALE GENOMIC DNA]</scope>
    <source>
        <strain evidence="3">JCM 16546</strain>
    </source>
</reference>
<proteinExistence type="predicted"/>
<keyword evidence="1" id="KW-1133">Transmembrane helix</keyword>
<comment type="caution">
    <text evidence="2">The sequence shown here is derived from an EMBL/GenBank/DDBJ whole genome shotgun (WGS) entry which is preliminary data.</text>
</comment>
<protein>
    <submittedName>
        <fullName evidence="2">Uncharacterized protein</fullName>
    </submittedName>
</protein>
<gene>
    <name evidence="2" type="ORF">GCM10022202_18760</name>
</gene>
<sequence>MRTRLEKAVEVWLRFVVPGGFLVLGVLGLLYALSMLRTSGLESAGWNLIVASVVVICLSVLVFILSNTRKARRRWRGDIT</sequence>